<dbReference type="InterPro" id="IPR036097">
    <property type="entry name" value="HisK_dim/P_sf"/>
</dbReference>
<dbReference type="PROSITE" id="PS50112">
    <property type="entry name" value="PAS"/>
    <property type="match status" value="1"/>
</dbReference>
<dbReference type="PROSITE" id="PS50109">
    <property type="entry name" value="HIS_KIN"/>
    <property type="match status" value="1"/>
</dbReference>
<dbReference type="PRINTS" id="PR00344">
    <property type="entry name" value="BCTRLSENSOR"/>
</dbReference>
<dbReference type="InterPro" id="IPR005467">
    <property type="entry name" value="His_kinase_dom"/>
</dbReference>
<dbReference type="SMART" id="SM01079">
    <property type="entry name" value="CHASE"/>
    <property type="match status" value="1"/>
</dbReference>
<evidence type="ECO:0000256" key="3">
    <source>
        <dbReference type="ARBA" id="ARBA00012438"/>
    </source>
</evidence>
<evidence type="ECO:0000256" key="7">
    <source>
        <dbReference type="ARBA" id="ARBA00022741"/>
    </source>
</evidence>
<dbReference type="PROSITE" id="PS50110">
    <property type="entry name" value="RESPONSE_REGULATORY"/>
    <property type="match status" value="1"/>
</dbReference>
<dbReference type="AlphaFoldDB" id="A0A1I3JP67"/>
<dbReference type="GO" id="GO:0000155">
    <property type="term" value="F:phosphorelay sensor kinase activity"/>
    <property type="evidence" value="ECO:0007669"/>
    <property type="project" value="InterPro"/>
</dbReference>
<feature type="transmembrane region" description="Helical" evidence="16">
    <location>
        <begin position="269"/>
        <end position="291"/>
    </location>
</feature>
<evidence type="ECO:0000256" key="15">
    <source>
        <dbReference type="SAM" id="Coils"/>
    </source>
</evidence>
<evidence type="ECO:0000256" key="1">
    <source>
        <dbReference type="ARBA" id="ARBA00000085"/>
    </source>
</evidence>
<dbReference type="InterPro" id="IPR011006">
    <property type="entry name" value="CheY-like_superfamily"/>
</dbReference>
<dbReference type="SUPFAM" id="SSF52172">
    <property type="entry name" value="CheY-like"/>
    <property type="match status" value="1"/>
</dbReference>
<dbReference type="PANTHER" id="PTHR45339">
    <property type="entry name" value="HYBRID SIGNAL TRANSDUCTION HISTIDINE KINASE J"/>
    <property type="match status" value="1"/>
</dbReference>
<dbReference type="Proteomes" id="UP000199630">
    <property type="component" value="Unassembled WGS sequence"/>
</dbReference>
<reference evidence="23" key="1">
    <citation type="submission" date="2016-10" db="EMBL/GenBank/DDBJ databases">
        <authorList>
            <person name="Varghese N."/>
            <person name="Submissions S."/>
        </authorList>
    </citation>
    <scope>NUCLEOTIDE SEQUENCE [LARGE SCALE GENOMIC DNA]</scope>
    <source>
        <strain evidence="23">DSM 26471</strain>
    </source>
</reference>
<dbReference type="Pfam" id="PF13426">
    <property type="entry name" value="PAS_9"/>
    <property type="match status" value="1"/>
</dbReference>
<keyword evidence="9" id="KW-0067">ATP-binding</keyword>
<evidence type="ECO:0000256" key="14">
    <source>
        <dbReference type="PROSITE-ProRule" id="PRU00169"/>
    </source>
</evidence>
<dbReference type="Gene3D" id="3.30.565.10">
    <property type="entry name" value="Histidine kinase-like ATPase, C-terminal domain"/>
    <property type="match status" value="1"/>
</dbReference>
<keyword evidence="23" id="KW-1185">Reference proteome</keyword>
<dbReference type="SMART" id="SM00086">
    <property type="entry name" value="PAC"/>
    <property type="match status" value="1"/>
</dbReference>
<dbReference type="SUPFAM" id="SSF55785">
    <property type="entry name" value="PYP-like sensor domain (PAS domain)"/>
    <property type="match status" value="1"/>
</dbReference>
<evidence type="ECO:0000256" key="11">
    <source>
        <dbReference type="ARBA" id="ARBA00023012"/>
    </source>
</evidence>
<dbReference type="InterPro" id="IPR035965">
    <property type="entry name" value="PAS-like_dom_sf"/>
</dbReference>
<dbReference type="FunFam" id="3.30.565.10:FF:000010">
    <property type="entry name" value="Sensor histidine kinase RcsC"/>
    <property type="match status" value="1"/>
</dbReference>
<dbReference type="SUPFAM" id="SSF47384">
    <property type="entry name" value="Homodimeric domain of signal transducing histidine kinase"/>
    <property type="match status" value="1"/>
</dbReference>
<evidence type="ECO:0000256" key="16">
    <source>
        <dbReference type="SAM" id="Phobius"/>
    </source>
</evidence>
<evidence type="ECO:0000259" key="21">
    <source>
        <dbReference type="PROSITE" id="PS50839"/>
    </source>
</evidence>
<dbReference type="CDD" id="cd00082">
    <property type="entry name" value="HisKA"/>
    <property type="match status" value="1"/>
</dbReference>
<feature type="modified residue" description="4-aspartylphosphate" evidence="14">
    <location>
        <position position="748"/>
    </location>
</feature>
<proteinExistence type="predicted"/>
<keyword evidence="10 16" id="KW-1133">Transmembrane helix</keyword>
<evidence type="ECO:0000256" key="6">
    <source>
        <dbReference type="ARBA" id="ARBA00022692"/>
    </source>
</evidence>
<evidence type="ECO:0000256" key="8">
    <source>
        <dbReference type="ARBA" id="ARBA00022777"/>
    </source>
</evidence>
<dbReference type="InterPro" id="IPR000700">
    <property type="entry name" value="PAS-assoc_C"/>
</dbReference>
<keyword evidence="11" id="KW-0902">Two-component regulatory system</keyword>
<dbReference type="InterPro" id="IPR003661">
    <property type="entry name" value="HisK_dim/P_dom"/>
</dbReference>
<evidence type="ECO:0000256" key="12">
    <source>
        <dbReference type="ARBA" id="ARBA00023136"/>
    </source>
</evidence>
<dbReference type="GO" id="GO:0016020">
    <property type="term" value="C:membrane"/>
    <property type="evidence" value="ECO:0007669"/>
    <property type="project" value="UniProtKB-SubCell"/>
</dbReference>
<dbReference type="Gene3D" id="3.30.450.350">
    <property type="entry name" value="CHASE domain"/>
    <property type="match status" value="1"/>
</dbReference>
<evidence type="ECO:0000259" key="18">
    <source>
        <dbReference type="PROSITE" id="PS50110"/>
    </source>
</evidence>
<keyword evidence="8 22" id="KW-0418">Kinase</keyword>
<dbReference type="SMART" id="SM00388">
    <property type="entry name" value="HisKA"/>
    <property type="match status" value="1"/>
</dbReference>
<evidence type="ECO:0000256" key="2">
    <source>
        <dbReference type="ARBA" id="ARBA00004370"/>
    </source>
</evidence>
<comment type="catalytic activity">
    <reaction evidence="1">
        <text>ATP + protein L-histidine = ADP + protein N-phospho-L-histidine.</text>
        <dbReference type="EC" id="2.7.13.3"/>
    </reaction>
</comment>
<evidence type="ECO:0000256" key="5">
    <source>
        <dbReference type="ARBA" id="ARBA00022679"/>
    </source>
</evidence>
<dbReference type="EMBL" id="FORH01000001">
    <property type="protein sequence ID" value="SFI61954.1"/>
    <property type="molecule type" value="Genomic_DNA"/>
</dbReference>
<dbReference type="CDD" id="cd17546">
    <property type="entry name" value="REC_hyHK_CKI1_RcsC-like"/>
    <property type="match status" value="1"/>
</dbReference>
<feature type="domain" description="PAS" evidence="19">
    <location>
        <begin position="312"/>
        <end position="357"/>
    </location>
</feature>
<comment type="subcellular location">
    <subcellularLocation>
        <location evidence="2">Membrane</location>
    </subcellularLocation>
</comment>
<dbReference type="SMART" id="SM00091">
    <property type="entry name" value="PAS"/>
    <property type="match status" value="1"/>
</dbReference>
<dbReference type="Pfam" id="PF00072">
    <property type="entry name" value="Response_reg"/>
    <property type="match status" value="1"/>
</dbReference>
<evidence type="ECO:0000256" key="9">
    <source>
        <dbReference type="ARBA" id="ARBA00022840"/>
    </source>
</evidence>
<dbReference type="GO" id="GO:0005524">
    <property type="term" value="F:ATP binding"/>
    <property type="evidence" value="ECO:0007669"/>
    <property type="project" value="UniProtKB-KW"/>
</dbReference>
<dbReference type="PROSITE" id="PS50839">
    <property type="entry name" value="CHASE"/>
    <property type="match status" value="1"/>
</dbReference>
<organism evidence="22 23">
    <name type="scientific">Celeribacter neptunius</name>
    <dbReference type="NCBI Taxonomy" id="588602"/>
    <lineage>
        <taxon>Bacteria</taxon>
        <taxon>Pseudomonadati</taxon>
        <taxon>Pseudomonadota</taxon>
        <taxon>Alphaproteobacteria</taxon>
        <taxon>Rhodobacterales</taxon>
        <taxon>Roseobacteraceae</taxon>
        <taxon>Celeribacter</taxon>
    </lineage>
</organism>
<feature type="domain" description="PAC" evidence="20">
    <location>
        <begin position="386"/>
        <end position="438"/>
    </location>
</feature>
<dbReference type="InterPro" id="IPR003594">
    <property type="entry name" value="HATPase_dom"/>
</dbReference>
<dbReference type="Pfam" id="PF03924">
    <property type="entry name" value="CHASE"/>
    <property type="match status" value="1"/>
</dbReference>
<dbReference type="InterPro" id="IPR004358">
    <property type="entry name" value="Sig_transdc_His_kin-like_C"/>
</dbReference>
<evidence type="ECO:0000256" key="13">
    <source>
        <dbReference type="ARBA" id="ARBA00023306"/>
    </source>
</evidence>
<dbReference type="STRING" id="588602.SAMN04487991_0415"/>
<dbReference type="PANTHER" id="PTHR45339:SF1">
    <property type="entry name" value="HYBRID SIGNAL TRANSDUCTION HISTIDINE KINASE J"/>
    <property type="match status" value="1"/>
</dbReference>
<evidence type="ECO:0000256" key="4">
    <source>
        <dbReference type="ARBA" id="ARBA00022553"/>
    </source>
</evidence>
<dbReference type="InterPro" id="IPR001610">
    <property type="entry name" value="PAC"/>
</dbReference>
<dbReference type="Gene3D" id="3.40.50.2300">
    <property type="match status" value="1"/>
</dbReference>
<dbReference type="PROSITE" id="PS50113">
    <property type="entry name" value="PAC"/>
    <property type="match status" value="1"/>
</dbReference>
<evidence type="ECO:0000256" key="10">
    <source>
        <dbReference type="ARBA" id="ARBA00022989"/>
    </source>
</evidence>
<dbReference type="Gene3D" id="3.30.450.20">
    <property type="entry name" value="PAS domain"/>
    <property type="match status" value="1"/>
</dbReference>
<gene>
    <name evidence="22" type="ORF">SAMN04487991_0415</name>
</gene>
<evidence type="ECO:0000313" key="22">
    <source>
        <dbReference type="EMBL" id="SFI61954.1"/>
    </source>
</evidence>
<feature type="domain" description="Histidine kinase" evidence="17">
    <location>
        <begin position="456"/>
        <end position="675"/>
    </location>
</feature>
<dbReference type="CDD" id="cd00130">
    <property type="entry name" value="PAS"/>
    <property type="match status" value="1"/>
</dbReference>
<dbReference type="InterPro" id="IPR006189">
    <property type="entry name" value="CHASE_dom"/>
</dbReference>
<keyword evidence="4 14" id="KW-0597">Phosphoprotein</keyword>
<dbReference type="InterPro" id="IPR001789">
    <property type="entry name" value="Sig_transdc_resp-reg_receiver"/>
</dbReference>
<name>A0A1I3JP67_9RHOB</name>
<keyword evidence="13" id="KW-0131">Cell cycle</keyword>
<dbReference type="InterPro" id="IPR000014">
    <property type="entry name" value="PAS"/>
</dbReference>
<dbReference type="EC" id="2.7.13.3" evidence="3"/>
<dbReference type="FunFam" id="1.10.287.130:FF:000038">
    <property type="entry name" value="Sensory transduction histidine kinase"/>
    <property type="match status" value="1"/>
</dbReference>
<keyword evidence="15" id="KW-0175">Coiled coil</keyword>
<dbReference type="SUPFAM" id="SSF55874">
    <property type="entry name" value="ATPase domain of HSP90 chaperone/DNA topoisomerase II/histidine kinase"/>
    <property type="match status" value="1"/>
</dbReference>
<dbReference type="Gene3D" id="1.10.287.130">
    <property type="match status" value="1"/>
</dbReference>
<evidence type="ECO:0000259" key="20">
    <source>
        <dbReference type="PROSITE" id="PS50113"/>
    </source>
</evidence>
<keyword evidence="12 16" id="KW-0472">Membrane</keyword>
<dbReference type="InterPro" id="IPR036890">
    <property type="entry name" value="HATPase_C_sf"/>
</dbReference>
<dbReference type="Pfam" id="PF00512">
    <property type="entry name" value="HisKA"/>
    <property type="match status" value="1"/>
</dbReference>
<keyword evidence="7" id="KW-0547">Nucleotide-binding</keyword>
<evidence type="ECO:0000313" key="23">
    <source>
        <dbReference type="Proteomes" id="UP000199630"/>
    </source>
</evidence>
<dbReference type="Pfam" id="PF02518">
    <property type="entry name" value="HATPase_c"/>
    <property type="match status" value="1"/>
</dbReference>
<feature type="domain" description="CHASE" evidence="21">
    <location>
        <begin position="110"/>
        <end position="250"/>
    </location>
</feature>
<dbReference type="SMART" id="SM00387">
    <property type="entry name" value="HATPase_c"/>
    <property type="match status" value="1"/>
</dbReference>
<dbReference type="NCBIfam" id="TIGR00229">
    <property type="entry name" value="sensory_box"/>
    <property type="match status" value="1"/>
</dbReference>
<accession>A0A1I3JP67</accession>
<evidence type="ECO:0000259" key="19">
    <source>
        <dbReference type="PROSITE" id="PS50112"/>
    </source>
</evidence>
<dbReference type="InterPro" id="IPR042240">
    <property type="entry name" value="CHASE_sf"/>
</dbReference>
<dbReference type="RefSeq" id="WP_090059108.1">
    <property type="nucleotide sequence ID" value="NZ_FORH01000001.1"/>
</dbReference>
<dbReference type="CDD" id="cd16922">
    <property type="entry name" value="HATPase_EvgS-ArcB-TorS-like"/>
    <property type="match status" value="1"/>
</dbReference>
<keyword evidence="6 16" id="KW-0812">Transmembrane</keyword>
<feature type="coiled-coil region" evidence="15">
    <location>
        <begin position="292"/>
        <end position="319"/>
    </location>
</feature>
<feature type="domain" description="Response regulatory" evidence="18">
    <location>
        <begin position="699"/>
        <end position="814"/>
    </location>
</feature>
<evidence type="ECO:0000259" key="17">
    <source>
        <dbReference type="PROSITE" id="PS50109"/>
    </source>
</evidence>
<keyword evidence="5" id="KW-0808">Transferase</keyword>
<protein>
    <recommendedName>
        <fullName evidence="3">histidine kinase</fullName>
        <ecNumber evidence="3">2.7.13.3</ecNumber>
    </recommendedName>
</protein>
<dbReference type="OrthoDB" id="9801651at2"/>
<dbReference type="SMART" id="SM00448">
    <property type="entry name" value="REC"/>
    <property type="match status" value="1"/>
</dbReference>
<sequence length="824" mass="89681">MPRSSGSKSRFFSRTYLPVWFALLGVLIALFYADRQQEVINVQSARAQVQNDAGIIRARLEGVINADMQLIQGLVAVLSINPDMTQQEFSAVAGHVIGDKTEIINIAVAPDLVVDMVHPYAPNAAVIGLDYNRNQAQRAAALQTRDTGEPVLAGPVELIQGGRGFIGRFPIFVDTESGKRFWGIVSAVLDTDEIYAATGLNDPDLPLDIALIGHDGQGLHGPAFFGNPDVVGQDPVEMEIALPAGRWHMAAIPRGGWPSGSDSPWPLKAMLLAAGVLIVIPTFATCHLSAIRRQVIDKLARQEKNLAAHQMELQRLSAVAQHASDSIVLTDNEARIIWVNHAFTKMTGYTLEEAVGKIPGDLLNGPQTSMETNEEINAHRDNGAPYRGEICNVNKAGEEIWVDIRLVPVKDENGAVTMTIGIERDITEKKQHELELARAKIAAETADRAKSDFLANMSHEIRTPMNGIIGMADLLAEGDLDDEEQQCVETIQSSSKALLKIINDILDLSRLEAGKLTVEDSDFNLRHCVDAVLRVLRPVAMEKALSLKIDYAANLPETVRADDGRLRQILLNLLGNAVKFTEEGKVSLRVWHADGDPYHLFFEVTDTGIGLNEAQAKHIFDRFSQADAAITRSYGGTGLGLTISSLLAEQMGGSISLASEPGKGSQFTLDIHVRPAEARPAPQGDSPEEVDTAAIHGMRVLIAEDNRTNRLLIRKYLSGLSVEIIEAENGLRAVDLFREHRPDLILMDMSMPEMDGLQAARTIRALPRPQVPIVALTANAYASDREACLAAGMDDFLAKPVNKEALLRTLIAALQKAAVTRRAG</sequence>